<evidence type="ECO:0000259" key="5">
    <source>
        <dbReference type="Pfam" id="PF21099"/>
    </source>
</evidence>
<evidence type="ECO:0000256" key="3">
    <source>
        <dbReference type="ARBA" id="ARBA00022806"/>
    </source>
</evidence>
<dbReference type="InterPro" id="IPR048960">
    <property type="entry name" value="POLQ-like_helical"/>
</dbReference>
<dbReference type="STRING" id="407821.A0A087SYM5"/>
<organism evidence="6 7">
    <name type="scientific">Stegodyphus mimosarum</name>
    <name type="common">African social velvet spider</name>
    <dbReference type="NCBI Taxonomy" id="407821"/>
    <lineage>
        <taxon>Eukaryota</taxon>
        <taxon>Metazoa</taxon>
        <taxon>Ecdysozoa</taxon>
        <taxon>Arthropoda</taxon>
        <taxon>Chelicerata</taxon>
        <taxon>Arachnida</taxon>
        <taxon>Araneae</taxon>
        <taxon>Araneomorphae</taxon>
        <taxon>Entelegynae</taxon>
        <taxon>Eresoidea</taxon>
        <taxon>Eresidae</taxon>
        <taxon>Stegodyphus</taxon>
    </lineage>
</organism>
<name>A0A087SYM5_STEMI</name>
<feature type="domain" description="POLQ-like helical" evidence="5">
    <location>
        <begin position="6"/>
        <end position="152"/>
    </location>
</feature>
<evidence type="ECO:0000256" key="1">
    <source>
        <dbReference type="ARBA" id="ARBA00022741"/>
    </source>
</evidence>
<dbReference type="SUPFAM" id="SSF158702">
    <property type="entry name" value="Sec63 N-terminal domain-like"/>
    <property type="match status" value="1"/>
</dbReference>
<dbReference type="AlphaFoldDB" id="A0A087SYM5"/>
<keyword evidence="1" id="KW-0547">Nucleotide-binding</keyword>
<dbReference type="GO" id="GO:0016787">
    <property type="term" value="F:hydrolase activity"/>
    <property type="evidence" value="ECO:0007669"/>
    <property type="project" value="UniProtKB-KW"/>
</dbReference>
<dbReference type="InterPro" id="IPR050474">
    <property type="entry name" value="Hel308_SKI2-like"/>
</dbReference>
<keyword evidence="3 6" id="KW-0347">Helicase</keyword>
<dbReference type="PANTHER" id="PTHR47961">
    <property type="entry name" value="DNA POLYMERASE THETA, PUTATIVE (AFU_ORTHOLOGUE AFUA_1G05260)-RELATED"/>
    <property type="match status" value="1"/>
</dbReference>
<keyword evidence="2" id="KW-0378">Hydrolase</keyword>
<proteinExistence type="predicted"/>
<evidence type="ECO:0000313" key="6">
    <source>
        <dbReference type="EMBL" id="KFM57964.1"/>
    </source>
</evidence>
<feature type="non-terminal residue" evidence="6">
    <location>
        <position position="232"/>
    </location>
</feature>
<dbReference type="OrthoDB" id="2320933at2759"/>
<dbReference type="Gene3D" id="1.10.3380.20">
    <property type="match status" value="1"/>
</dbReference>
<keyword evidence="4" id="KW-0067">ATP-binding</keyword>
<dbReference type="GO" id="GO:0005524">
    <property type="term" value="F:ATP binding"/>
    <property type="evidence" value="ECO:0007669"/>
    <property type="project" value="UniProtKB-KW"/>
</dbReference>
<evidence type="ECO:0000256" key="2">
    <source>
        <dbReference type="ARBA" id="ARBA00022801"/>
    </source>
</evidence>
<protein>
    <submittedName>
        <fullName evidence="6">Helicase POLQ-like protein</fullName>
    </submittedName>
</protein>
<dbReference type="EMBL" id="KK112550">
    <property type="protein sequence ID" value="KFM57964.1"/>
    <property type="molecule type" value="Genomic_DNA"/>
</dbReference>
<evidence type="ECO:0000256" key="4">
    <source>
        <dbReference type="ARBA" id="ARBA00022840"/>
    </source>
</evidence>
<accession>A0A087SYM5</accession>
<dbReference type="Pfam" id="PF21099">
    <property type="entry name" value="POLQ_helical"/>
    <property type="match status" value="1"/>
</dbReference>
<keyword evidence="7" id="KW-1185">Reference proteome</keyword>
<dbReference type="Gene3D" id="1.10.150.20">
    <property type="entry name" value="5' to 3' exonuclease, C-terminal subdomain"/>
    <property type="match status" value="1"/>
</dbReference>
<dbReference type="OMA" id="YFTHIFH"/>
<dbReference type="Proteomes" id="UP000054359">
    <property type="component" value="Unassembled WGS sequence"/>
</dbReference>
<sequence>MEEFLRRLKTGLEGLVLHSHLHLLYLVTPAEFSASIPLAPDIFFQRYSALNFEDLAAAEQIGATECMVMLMASGRSLGSDAKALLHHFYLTLILYDLWKQNSIWYVAQKYQVHRGIVQNLLNSASALGATLNNFCQELSEFWAYQQLLPNFVKQLSYCVTMELLPLMELPAVKRGRARQLYVAGFKSLADIAKVDPRELVAKVHHLPYKTANQIVSAAKMILLEKADALKEE</sequence>
<dbReference type="PANTHER" id="PTHR47961:SF12">
    <property type="entry name" value="HELICASE POLQ-LIKE"/>
    <property type="match status" value="1"/>
</dbReference>
<evidence type="ECO:0000313" key="7">
    <source>
        <dbReference type="Proteomes" id="UP000054359"/>
    </source>
</evidence>
<gene>
    <name evidence="6" type="ORF">X975_22168</name>
</gene>
<dbReference type="GO" id="GO:0004386">
    <property type="term" value="F:helicase activity"/>
    <property type="evidence" value="ECO:0007669"/>
    <property type="project" value="UniProtKB-KW"/>
</dbReference>
<reference evidence="6 7" key="1">
    <citation type="submission" date="2013-11" db="EMBL/GenBank/DDBJ databases">
        <title>Genome sequencing of Stegodyphus mimosarum.</title>
        <authorList>
            <person name="Bechsgaard J."/>
        </authorList>
    </citation>
    <scope>NUCLEOTIDE SEQUENCE [LARGE SCALE GENOMIC DNA]</scope>
</reference>